<keyword evidence="1" id="KW-0812">Transmembrane</keyword>
<dbReference type="InterPro" id="IPR007383">
    <property type="entry name" value="DUF445"/>
</dbReference>
<dbReference type="OrthoDB" id="9769590at2"/>
<reference evidence="2 3" key="1">
    <citation type="submission" date="2019-06" db="EMBL/GenBank/DDBJ databases">
        <title>Sequencing the genomes of 1000 actinobacteria strains.</title>
        <authorList>
            <person name="Klenk H.-P."/>
        </authorList>
    </citation>
    <scope>NUCLEOTIDE SEQUENCE [LARGE SCALE GENOMIC DNA]</scope>
    <source>
        <strain evidence="2 3">DSM 18607</strain>
    </source>
</reference>
<dbReference type="AlphaFoldDB" id="A0A542E6N3"/>
<evidence type="ECO:0000313" key="2">
    <source>
        <dbReference type="EMBL" id="TQJ10995.1"/>
    </source>
</evidence>
<evidence type="ECO:0000313" key="3">
    <source>
        <dbReference type="Proteomes" id="UP000317893"/>
    </source>
</evidence>
<keyword evidence="3" id="KW-1185">Reference proteome</keyword>
<organism evidence="2 3">
    <name type="scientific">Lapillicoccus jejuensis</name>
    <dbReference type="NCBI Taxonomy" id="402171"/>
    <lineage>
        <taxon>Bacteria</taxon>
        <taxon>Bacillati</taxon>
        <taxon>Actinomycetota</taxon>
        <taxon>Actinomycetes</taxon>
        <taxon>Micrococcales</taxon>
        <taxon>Intrasporangiaceae</taxon>
        <taxon>Lapillicoccus</taxon>
    </lineage>
</organism>
<dbReference type="Pfam" id="PF04286">
    <property type="entry name" value="DUF445"/>
    <property type="match status" value="1"/>
</dbReference>
<comment type="caution">
    <text evidence="2">The sequence shown here is derived from an EMBL/GenBank/DDBJ whole genome shotgun (WGS) entry which is preliminary data.</text>
</comment>
<proteinExistence type="predicted"/>
<dbReference type="RefSeq" id="WP_141850140.1">
    <property type="nucleotide sequence ID" value="NZ_BAAAPR010000018.1"/>
</dbReference>
<keyword evidence="1" id="KW-0472">Membrane</keyword>
<accession>A0A542E6N3</accession>
<name>A0A542E6N3_9MICO</name>
<feature type="transmembrane region" description="Helical" evidence="1">
    <location>
        <begin position="33"/>
        <end position="51"/>
    </location>
</feature>
<sequence length="430" mass="47507">MSGRAPAPAVLGLAIASDPEADAARLRGLRQMRLVALGLLVLAAVVFVLTLHAPEASFWGFVHTGAEASMVGAMADWFAVTALFRHPLGLPIPHTALIPRRKDMLARSLQDFLGENFLREEIIRERVLTAQVSARVSRWLLEPGNTRRAVDEAAGVLSAGLQRLRDESVGELVQEAVLPRLREEAVSPIAGSLLGEVVRDKAHYGLVDLALDEAHRWLRENKATFATVLQDRAPTWVPQLVNDLVIGRAHTEALRWVSDIRTDPEHDVRRALDDLLAQLSHDLLHDEATMERAERLKQRVLDHPQVLETALSLWRAFRRTLLAALADADGPLRTRAREEVARLARQVQDDAALRDRLDGHLADLAVFAVDRYGQELTDVVSSTIDRWDGDETARRVELFVGRDLQFIRINGTVVGGVVGLIIHAVAVLAA</sequence>
<dbReference type="Proteomes" id="UP000317893">
    <property type="component" value="Unassembled WGS sequence"/>
</dbReference>
<dbReference type="PANTHER" id="PTHR38442:SF1">
    <property type="entry name" value="INNER MEMBRANE PROTEIN"/>
    <property type="match status" value="1"/>
</dbReference>
<gene>
    <name evidence="2" type="ORF">FB458_4143</name>
</gene>
<feature type="transmembrane region" description="Helical" evidence="1">
    <location>
        <begin position="409"/>
        <end position="429"/>
    </location>
</feature>
<dbReference type="PANTHER" id="PTHR38442">
    <property type="entry name" value="INNER MEMBRANE PROTEIN-RELATED"/>
    <property type="match status" value="1"/>
</dbReference>
<dbReference type="GO" id="GO:0005886">
    <property type="term" value="C:plasma membrane"/>
    <property type="evidence" value="ECO:0007669"/>
    <property type="project" value="TreeGrafter"/>
</dbReference>
<keyword evidence="1" id="KW-1133">Transmembrane helix</keyword>
<protein>
    <submittedName>
        <fullName evidence="2">Uncharacterized membrane-anchored protein YjiN (DUF445 family)</fullName>
    </submittedName>
</protein>
<evidence type="ECO:0000256" key="1">
    <source>
        <dbReference type="SAM" id="Phobius"/>
    </source>
</evidence>
<dbReference type="EMBL" id="VFMN01000001">
    <property type="protein sequence ID" value="TQJ10995.1"/>
    <property type="molecule type" value="Genomic_DNA"/>
</dbReference>